<dbReference type="RefSeq" id="WP_148855349.1">
    <property type="nucleotide sequence ID" value="NZ_JAQSKY010000001.1"/>
</dbReference>
<evidence type="ECO:0000313" key="2">
    <source>
        <dbReference type="Proteomes" id="UP001249822"/>
    </source>
</evidence>
<sequence length="117" mass="13380">MSLIKDILIYVDDSCITDFNAAIQSENLDITKIQRFSVSGPEKFAILTESITPYLKPVINVIKQLARVHRKKVFFELERRDGTVFRSSVDGYSKDEAIEIINEAVRLSMQVSEDDRP</sequence>
<dbReference type="Proteomes" id="UP001249822">
    <property type="component" value="Unassembled WGS sequence"/>
</dbReference>
<reference evidence="1" key="1">
    <citation type="journal article" date="2023" name="Front. Microbiol.">
        <title>Genomic characterization of carbapenem-resistant Klebsiella oxytoca complex in China: a multi-center study.</title>
        <authorList>
            <person name="Wan W."/>
            <person name="Yang X."/>
            <person name="Yu H."/>
            <person name="Wang M."/>
            <person name="Jia W."/>
            <person name="Huang B."/>
            <person name="Qu F."/>
            <person name="Shan B."/>
            <person name="Tang Y.W."/>
            <person name="Chen L."/>
            <person name="Du H."/>
        </authorList>
    </citation>
    <scope>NUCLEOTIDE SEQUENCE</scope>
    <source>
        <strain evidence="1">HD1688</strain>
    </source>
</reference>
<gene>
    <name evidence="1" type="ORF">PTQ40_01850</name>
</gene>
<evidence type="ECO:0000313" key="1">
    <source>
        <dbReference type="EMBL" id="MDS7897731.1"/>
    </source>
</evidence>
<organism evidence="1 2">
    <name type="scientific">Klebsiella michiganensis</name>
    <dbReference type="NCBI Taxonomy" id="1134687"/>
    <lineage>
        <taxon>Bacteria</taxon>
        <taxon>Pseudomonadati</taxon>
        <taxon>Pseudomonadota</taxon>
        <taxon>Gammaproteobacteria</taxon>
        <taxon>Enterobacterales</taxon>
        <taxon>Enterobacteriaceae</taxon>
        <taxon>Klebsiella/Raoultella group</taxon>
        <taxon>Klebsiella</taxon>
    </lineage>
</organism>
<proteinExistence type="predicted"/>
<comment type="caution">
    <text evidence="1">The sequence shown here is derived from an EMBL/GenBank/DDBJ whole genome shotgun (WGS) entry which is preliminary data.</text>
</comment>
<dbReference type="EMBL" id="JAQSKY010000001">
    <property type="protein sequence ID" value="MDS7897731.1"/>
    <property type="molecule type" value="Genomic_DNA"/>
</dbReference>
<reference evidence="1" key="2">
    <citation type="submission" date="2023-01" db="EMBL/GenBank/DDBJ databases">
        <authorList>
            <person name="Du H."/>
            <person name="Wan W."/>
        </authorList>
    </citation>
    <scope>NUCLEOTIDE SEQUENCE</scope>
    <source>
        <strain evidence="1">HD1688</strain>
    </source>
</reference>
<accession>A0AB35PPQ2</accession>
<dbReference type="AlphaFoldDB" id="A0AB35PPQ2"/>
<name>A0AB35PPQ2_9ENTR</name>
<protein>
    <submittedName>
        <fullName evidence="1">Uncharacterized protein</fullName>
    </submittedName>
</protein>